<comment type="subcellular location">
    <subcellularLocation>
        <location evidence="10 11">Cytoplasm</location>
    </subcellularLocation>
</comment>
<dbReference type="Pfam" id="PF02875">
    <property type="entry name" value="Mur_ligase_C"/>
    <property type="match status" value="1"/>
</dbReference>
<organism evidence="15 16">
    <name type="scientific">Marinobacterium rhizophilum</name>
    <dbReference type="NCBI Taxonomy" id="420402"/>
    <lineage>
        <taxon>Bacteria</taxon>
        <taxon>Pseudomonadati</taxon>
        <taxon>Pseudomonadota</taxon>
        <taxon>Gammaproteobacteria</taxon>
        <taxon>Oceanospirillales</taxon>
        <taxon>Oceanospirillaceae</taxon>
        <taxon>Marinobacterium</taxon>
    </lineage>
</organism>
<proteinExistence type="inferred from homology"/>
<keyword evidence="16" id="KW-1185">Reference proteome</keyword>
<comment type="similarity">
    <text evidence="10">Belongs to the MurCDEF family. MurF subfamily.</text>
</comment>
<sequence length="460" mass="47986">MIGTFSLGELVQVLDARLEGADGTGVRVGRVSTDTRRIQPGDLFVALRGENFDAHDFVDQARSQGAIAAVVERLLPLDLPQLVVADSRLALGAIAQYNRTFFAGSLIAVTGSSGKTTVKEMLATILSGAGQTLATRGNLNNDIGVPLTLFELEQQHRYAVIEMGASGPGEIDYVCRLARPDVAVLNNAFGAHLEGFGSLEGVVRAKGEIFNGLNAGGTAIVNADDPHAHIWLRQLEERRVLSFGIERSDVDVTAQGLFLQPSGCHGFDLVLGGQSAAVQLKVLGRHNVANALAAAAAAFAAGLEPSLIVRGLERFEAVAGRMKPRSGVAGCQVIDDSYNANPASVKAAIDVLASLPGKRALVLGDMAELGADAAQQHADIGVYAAAAGLDHFYATGPLCRHAIAAYSAEAGLDGRDFDSRAELTGALITLAHAQLTLLIKGSRSAAMDQVVSGLTQGESH</sequence>
<accession>A0ABY5HNU9</accession>
<dbReference type="SUPFAM" id="SSF53623">
    <property type="entry name" value="MurD-like peptide ligases, catalytic domain"/>
    <property type="match status" value="1"/>
</dbReference>
<evidence type="ECO:0000256" key="7">
    <source>
        <dbReference type="ARBA" id="ARBA00022984"/>
    </source>
</evidence>
<dbReference type="NCBIfam" id="TIGR01143">
    <property type="entry name" value="murF"/>
    <property type="match status" value="1"/>
</dbReference>
<dbReference type="InterPro" id="IPR035911">
    <property type="entry name" value="MurE/MurF_N"/>
</dbReference>
<feature type="domain" description="Mur ligase central" evidence="14">
    <location>
        <begin position="109"/>
        <end position="298"/>
    </location>
</feature>
<keyword evidence="1 10" id="KW-0963">Cytoplasm</keyword>
<dbReference type="PANTHER" id="PTHR43024:SF1">
    <property type="entry name" value="UDP-N-ACETYLMURAMOYL-TRIPEPTIDE--D-ALANYL-D-ALANINE LIGASE"/>
    <property type="match status" value="1"/>
</dbReference>
<dbReference type="InterPro" id="IPR051046">
    <property type="entry name" value="MurCDEF_CellWall_CoF430Synth"/>
</dbReference>
<keyword evidence="3 10" id="KW-0132">Cell division</keyword>
<dbReference type="Proteomes" id="UP001058461">
    <property type="component" value="Chromosome"/>
</dbReference>
<dbReference type="EC" id="6.3.2.10" evidence="10 11"/>
<dbReference type="RefSeq" id="WP_255856294.1">
    <property type="nucleotide sequence ID" value="NZ_CP073347.1"/>
</dbReference>
<protein>
    <recommendedName>
        <fullName evidence="10 11">UDP-N-acetylmuramoyl-tripeptide--D-alanyl-D-alanine ligase</fullName>
        <ecNumber evidence="10 11">6.3.2.10</ecNumber>
    </recommendedName>
    <alternativeName>
        <fullName evidence="10">D-alanyl-D-alanine-adding enzyme</fullName>
    </alternativeName>
</protein>
<evidence type="ECO:0000259" key="13">
    <source>
        <dbReference type="Pfam" id="PF02875"/>
    </source>
</evidence>
<keyword evidence="5 10" id="KW-0067">ATP-binding</keyword>
<evidence type="ECO:0000256" key="3">
    <source>
        <dbReference type="ARBA" id="ARBA00022618"/>
    </source>
</evidence>
<evidence type="ECO:0000256" key="2">
    <source>
        <dbReference type="ARBA" id="ARBA00022598"/>
    </source>
</evidence>
<dbReference type="Pfam" id="PF01225">
    <property type="entry name" value="Mur_ligase"/>
    <property type="match status" value="1"/>
</dbReference>
<name>A0ABY5HNU9_9GAMM</name>
<keyword evidence="8 10" id="KW-0131">Cell cycle</keyword>
<evidence type="ECO:0000313" key="15">
    <source>
        <dbReference type="EMBL" id="UTW14100.1"/>
    </source>
</evidence>
<dbReference type="GO" id="GO:0016874">
    <property type="term" value="F:ligase activity"/>
    <property type="evidence" value="ECO:0007669"/>
    <property type="project" value="UniProtKB-KW"/>
</dbReference>
<dbReference type="InterPro" id="IPR000713">
    <property type="entry name" value="Mur_ligase_N"/>
</dbReference>
<dbReference type="Gene3D" id="3.40.1390.10">
    <property type="entry name" value="MurE/MurF, N-terminal domain"/>
    <property type="match status" value="1"/>
</dbReference>
<comment type="catalytic activity">
    <reaction evidence="10 11">
        <text>D-alanyl-D-alanine + UDP-N-acetyl-alpha-D-muramoyl-L-alanyl-gamma-D-glutamyl-meso-2,6-diaminopimelate + ATP = UDP-N-acetyl-alpha-D-muramoyl-L-alanyl-gamma-D-glutamyl-meso-2,6-diaminopimeloyl-D-alanyl-D-alanine + ADP + phosphate + H(+)</text>
        <dbReference type="Rhea" id="RHEA:28374"/>
        <dbReference type="ChEBI" id="CHEBI:15378"/>
        <dbReference type="ChEBI" id="CHEBI:30616"/>
        <dbReference type="ChEBI" id="CHEBI:43474"/>
        <dbReference type="ChEBI" id="CHEBI:57822"/>
        <dbReference type="ChEBI" id="CHEBI:61386"/>
        <dbReference type="ChEBI" id="CHEBI:83905"/>
        <dbReference type="ChEBI" id="CHEBI:456216"/>
        <dbReference type="EC" id="6.3.2.10"/>
    </reaction>
</comment>
<keyword evidence="7 10" id="KW-0573">Peptidoglycan synthesis</keyword>
<dbReference type="InterPro" id="IPR005863">
    <property type="entry name" value="UDP-N-AcMur_synth"/>
</dbReference>
<feature type="binding site" evidence="10">
    <location>
        <begin position="111"/>
        <end position="117"/>
    </location>
    <ligand>
        <name>ATP</name>
        <dbReference type="ChEBI" id="CHEBI:30616"/>
    </ligand>
</feature>
<evidence type="ECO:0000256" key="11">
    <source>
        <dbReference type="RuleBase" id="RU004136"/>
    </source>
</evidence>
<dbReference type="InterPro" id="IPR004101">
    <property type="entry name" value="Mur_ligase_C"/>
</dbReference>
<dbReference type="SUPFAM" id="SSF63418">
    <property type="entry name" value="MurE/MurF N-terminal domain"/>
    <property type="match status" value="1"/>
</dbReference>
<gene>
    <name evidence="10" type="primary">murF</name>
    <name evidence="15" type="ORF">KDW95_10875</name>
</gene>
<keyword evidence="6 10" id="KW-0133">Cell shape</keyword>
<feature type="domain" description="Mur ligase C-terminal" evidence="13">
    <location>
        <begin position="320"/>
        <end position="443"/>
    </location>
</feature>
<dbReference type="PANTHER" id="PTHR43024">
    <property type="entry name" value="UDP-N-ACETYLMURAMOYL-TRIPEPTIDE--D-ALANYL-D-ALANINE LIGASE"/>
    <property type="match status" value="1"/>
</dbReference>
<dbReference type="HAMAP" id="MF_02019">
    <property type="entry name" value="MurF"/>
    <property type="match status" value="1"/>
</dbReference>
<evidence type="ECO:0000256" key="5">
    <source>
        <dbReference type="ARBA" id="ARBA00022840"/>
    </source>
</evidence>
<evidence type="ECO:0000256" key="10">
    <source>
        <dbReference type="HAMAP-Rule" id="MF_02019"/>
    </source>
</evidence>
<dbReference type="Gene3D" id="3.40.1190.10">
    <property type="entry name" value="Mur-like, catalytic domain"/>
    <property type="match status" value="1"/>
</dbReference>
<keyword evidence="2 10" id="KW-0436">Ligase</keyword>
<evidence type="ECO:0000256" key="6">
    <source>
        <dbReference type="ARBA" id="ARBA00022960"/>
    </source>
</evidence>
<evidence type="ECO:0000313" key="16">
    <source>
        <dbReference type="Proteomes" id="UP001058461"/>
    </source>
</evidence>
<dbReference type="InterPro" id="IPR013221">
    <property type="entry name" value="Mur_ligase_cen"/>
</dbReference>
<dbReference type="Gene3D" id="3.90.190.20">
    <property type="entry name" value="Mur ligase, C-terminal domain"/>
    <property type="match status" value="1"/>
</dbReference>
<dbReference type="Pfam" id="PF08245">
    <property type="entry name" value="Mur_ligase_M"/>
    <property type="match status" value="1"/>
</dbReference>
<comment type="function">
    <text evidence="10 11">Involved in cell wall formation. Catalyzes the final step in the synthesis of UDP-N-acetylmuramoyl-pentapeptide, the precursor of murein.</text>
</comment>
<evidence type="ECO:0000256" key="1">
    <source>
        <dbReference type="ARBA" id="ARBA00022490"/>
    </source>
</evidence>
<feature type="domain" description="Mur ligase N-terminal catalytic" evidence="12">
    <location>
        <begin position="31"/>
        <end position="73"/>
    </location>
</feature>
<reference evidence="15" key="1">
    <citation type="submission" date="2021-04" db="EMBL/GenBank/DDBJ databases">
        <title>Oceanospirillales bacteria with DddD are important DMSP degraders in coastal seawater.</title>
        <authorList>
            <person name="Liu J."/>
        </authorList>
    </citation>
    <scope>NUCLEOTIDE SEQUENCE</scope>
    <source>
        <strain evidence="15">D13-1</strain>
    </source>
</reference>
<evidence type="ECO:0000256" key="4">
    <source>
        <dbReference type="ARBA" id="ARBA00022741"/>
    </source>
</evidence>
<dbReference type="EMBL" id="CP073347">
    <property type="protein sequence ID" value="UTW14100.1"/>
    <property type="molecule type" value="Genomic_DNA"/>
</dbReference>
<comment type="pathway">
    <text evidence="10 11">Cell wall biogenesis; peptidoglycan biosynthesis.</text>
</comment>
<evidence type="ECO:0000259" key="12">
    <source>
        <dbReference type="Pfam" id="PF01225"/>
    </source>
</evidence>
<keyword evidence="9 10" id="KW-0961">Cell wall biogenesis/degradation</keyword>
<dbReference type="InterPro" id="IPR036565">
    <property type="entry name" value="Mur-like_cat_sf"/>
</dbReference>
<evidence type="ECO:0000259" key="14">
    <source>
        <dbReference type="Pfam" id="PF08245"/>
    </source>
</evidence>
<keyword evidence="4 10" id="KW-0547">Nucleotide-binding</keyword>
<evidence type="ECO:0000256" key="9">
    <source>
        <dbReference type="ARBA" id="ARBA00023316"/>
    </source>
</evidence>
<dbReference type="InterPro" id="IPR036615">
    <property type="entry name" value="Mur_ligase_C_dom_sf"/>
</dbReference>
<evidence type="ECO:0000256" key="8">
    <source>
        <dbReference type="ARBA" id="ARBA00023306"/>
    </source>
</evidence>
<dbReference type="SUPFAM" id="SSF53244">
    <property type="entry name" value="MurD-like peptide ligases, peptide-binding domain"/>
    <property type="match status" value="1"/>
</dbReference>